<sequence>MKRFGFDSAYKKLYESLFDDTDDILYNNEIDHSDLYIDDEYIFERFKELYNEQDLSKYSIIEYPKFNNFNIQNINGIDYRFVDSVESCGHYTLGYPKSIKRSGVFSYIINSQELIDFIMKYNIIIQCPISLHGKYQETYITYIFDNINIPENFLNNFSLYKDSYVVRAYTPGLIFNNCNLIENELEHLLSSTDFSYKRIKYVNLNKVTLKSLNITITQDFCFEIMNCNQLTDLNLIYKCNIVDDNSLVIKNCKALKNVNIQDNSKYVSLLKLKIDKCPNINTDTLILPNHNTKIYNVQLLNDKIKQRAIKFRGDIVEYFYKNGNGKDFKYKYYDIGPNPHMYWL</sequence>
<organism evidence="1 2">
    <name type="scientific">phage Lak_Megaphage_RVC_AP3_GC26</name>
    <dbReference type="NCBI Taxonomy" id="3109225"/>
    <lineage>
        <taxon>Viruses</taxon>
        <taxon>Duplodnaviria</taxon>
        <taxon>Heunggongvirae</taxon>
        <taxon>Uroviricota</taxon>
        <taxon>Caudoviricetes</taxon>
        <taxon>Caudoviricetes code 15 clade</taxon>
    </lineage>
</organism>
<dbReference type="EMBL" id="OR769219">
    <property type="protein sequence ID" value="WQJ51110.1"/>
    <property type="molecule type" value="Genomic_DNA"/>
</dbReference>
<keyword evidence="2" id="KW-1185">Reference proteome</keyword>
<dbReference type="Proteomes" id="UP001348805">
    <property type="component" value="Segment"/>
</dbReference>
<reference evidence="1 2" key="1">
    <citation type="submission" date="2023-11" db="EMBL/GenBank/DDBJ databases">
        <authorList>
            <person name="Cook R."/>
            <person name="Crisci M."/>
            <person name="Pye H."/>
            <person name="Adriaenssens E."/>
            <person name="Santini J."/>
        </authorList>
    </citation>
    <scope>NUCLEOTIDE SEQUENCE [LARGE SCALE GENOMIC DNA]</scope>
    <source>
        <strain evidence="1">Lak_Megaphage_RVC_AP3_GC26</strain>
    </source>
</reference>
<evidence type="ECO:0000313" key="1">
    <source>
        <dbReference type="EMBL" id="WQJ51110.1"/>
    </source>
</evidence>
<name>A0ABZ0YZ49_9CAUD</name>
<evidence type="ECO:0000313" key="2">
    <source>
        <dbReference type="Proteomes" id="UP001348805"/>
    </source>
</evidence>
<proteinExistence type="predicted"/>
<accession>A0ABZ0YZ49</accession>
<protein>
    <submittedName>
        <fullName evidence="1">Uncharacterized protein</fullName>
    </submittedName>
</protein>